<dbReference type="KEGG" id="kme:H0A61_01509"/>
<gene>
    <name evidence="1" type="ORF">H0A61_01509</name>
</gene>
<proteinExistence type="predicted"/>
<evidence type="ECO:0000313" key="1">
    <source>
        <dbReference type="EMBL" id="QSQ09150.1"/>
    </source>
</evidence>
<dbReference type="EMBL" id="CP059066">
    <property type="protein sequence ID" value="QSQ09150.1"/>
    <property type="molecule type" value="Genomic_DNA"/>
</dbReference>
<sequence>MRKSGMEEGKRWLRYPNGLPDSIPAKVYNREIAIEAVDLAEDAVSTADEIIRDLVKDLNNK</sequence>
<protein>
    <recommendedName>
        <fullName evidence="3">HEPN domain-containing protein</fullName>
    </recommendedName>
</protein>
<evidence type="ECO:0000313" key="2">
    <source>
        <dbReference type="Proteomes" id="UP000662904"/>
    </source>
</evidence>
<organism evidence="1 2">
    <name type="scientific">Koleobacter methoxysyntrophicus</name>
    <dbReference type="NCBI Taxonomy" id="2751313"/>
    <lineage>
        <taxon>Bacteria</taxon>
        <taxon>Bacillati</taxon>
        <taxon>Bacillota</taxon>
        <taxon>Clostridia</taxon>
        <taxon>Koleobacterales</taxon>
        <taxon>Koleobacteraceae</taxon>
        <taxon>Koleobacter</taxon>
    </lineage>
</organism>
<dbReference type="Gene3D" id="1.20.120.330">
    <property type="entry name" value="Nucleotidyltransferases domain 2"/>
    <property type="match status" value="1"/>
</dbReference>
<evidence type="ECO:0008006" key="3">
    <source>
        <dbReference type="Google" id="ProtNLM"/>
    </source>
</evidence>
<keyword evidence="2" id="KW-1185">Reference proteome</keyword>
<accession>A0A8A0RNH7</accession>
<dbReference type="AlphaFoldDB" id="A0A8A0RNH7"/>
<reference evidence="1" key="1">
    <citation type="submission" date="2020-07" db="EMBL/GenBank/DDBJ databases">
        <title>Koleobacter methoxysyntrophicus gen. nov., sp. nov., a novel anaerobic bacterium isolated from deep subsurface oil field and proposal of Koleobacterales ord. nov. in the phylum Firmicutes.</title>
        <authorList>
            <person name="Sakamoto S."/>
            <person name="Tamaki H."/>
        </authorList>
    </citation>
    <scope>NUCLEOTIDE SEQUENCE</scope>
    <source>
        <strain evidence="1">NRmbB1</strain>
    </source>
</reference>
<name>A0A8A0RNH7_9FIRM</name>
<dbReference type="SUPFAM" id="SSF81593">
    <property type="entry name" value="Nucleotidyltransferase substrate binding subunit/domain"/>
    <property type="match status" value="1"/>
</dbReference>
<dbReference type="Proteomes" id="UP000662904">
    <property type="component" value="Chromosome"/>
</dbReference>